<dbReference type="EMBL" id="BKZQ01000021">
    <property type="protein sequence ID" value="GER70473.1"/>
    <property type="molecule type" value="Genomic_DNA"/>
</dbReference>
<dbReference type="AlphaFoldDB" id="A0A5J4JEI9"/>
<organism evidence="1 2">
    <name type="scientific">Weizmannia acidilactici</name>
    <dbReference type="NCBI Taxonomy" id="2607726"/>
    <lineage>
        <taxon>Bacteria</taxon>
        <taxon>Bacillati</taxon>
        <taxon>Bacillota</taxon>
        <taxon>Bacilli</taxon>
        <taxon>Bacillales</taxon>
        <taxon>Bacillaceae</taxon>
        <taxon>Heyndrickxia</taxon>
    </lineage>
</organism>
<sequence>MRKIIELGRPEWEGDTLVLHCSDPSVSLEHLRPCGQMIVDSDACAFIYLAEVDGEDDYTYLFLPVPVWHGLRSAVLEHKRVVAVSKDAKLELVQLEDEFRYLLENIRGNSNYGNKMLENVEAIFSVE</sequence>
<dbReference type="InterPro" id="IPR020908">
    <property type="entry name" value="UPF0738"/>
</dbReference>
<proteinExistence type="predicted"/>
<comment type="caution">
    <text evidence="1">The sequence shown here is derived from an EMBL/GenBank/DDBJ whole genome shotgun (WGS) entry which is preliminary data.</text>
</comment>
<dbReference type="Pfam" id="PF19785">
    <property type="entry name" value="UPF0738"/>
    <property type="match status" value="1"/>
</dbReference>
<keyword evidence="2" id="KW-1185">Reference proteome</keyword>
<gene>
    <name evidence="1" type="primary">yjbL</name>
    <name evidence="1" type="ORF">BpJC7_17760</name>
</gene>
<dbReference type="Proteomes" id="UP000391919">
    <property type="component" value="Unassembled WGS sequence"/>
</dbReference>
<name>A0A5J4JEI9_9BACI</name>
<evidence type="ECO:0000313" key="2">
    <source>
        <dbReference type="Proteomes" id="UP000391919"/>
    </source>
</evidence>
<protein>
    <submittedName>
        <fullName evidence="1">UPF0738 protein YjbL</fullName>
    </submittedName>
</protein>
<reference evidence="1 2" key="1">
    <citation type="submission" date="2019-09" db="EMBL/GenBank/DDBJ databases">
        <title>Draft genome sequence of Bacillus sp. JC-7.</title>
        <authorList>
            <person name="Tanaka N."/>
            <person name="Shiwa Y."/>
            <person name="Fujita N."/>
            <person name="Tanasupawat S."/>
        </authorList>
    </citation>
    <scope>NUCLEOTIDE SEQUENCE [LARGE SCALE GENOMIC DNA]</scope>
    <source>
        <strain evidence="1 2">JC-7</strain>
    </source>
</reference>
<accession>A0A5J4JEI9</accession>
<evidence type="ECO:0000313" key="1">
    <source>
        <dbReference type="EMBL" id="GER70473.1"/>
    </source>
</evidence>